<dbReference type="InterPro" id="IPR051553">
    <property type="entry name" value="Ran_GTPase-activating"/>
</dbReference>
<dbReference type="PROSITE" id="PS00108">
    <property type="entry name" value="PROTEIN_KINASE_ST"/>
    <property type="match status" value="1"/>
</dbReference>
<dbReference type="SUPFAM" id="SSF50985">
    <property type="entry name" value="RCC1/BLIP-II"/>
    <property type="match status" value="1"/>
</dbReference>
<dbReference type="OrthoDB" id="6485644at2759"/>
<dbReference type="Gene3D" id="3.40.50.410">
    <property type="entry name" value="von Willebrand factor, type A domain"/>
    <property type="match status" value="1"/>
</dbReference>
<evidence type="ECO:0008006" key="6">
    <source>
        <dbReference type="Google" id="ProtNLM"/>
    </source>
</evidence>
<reference evidence="4" key="1">
    <citation type="submission" date="2020-11" db="EMBL/GenBank/DDBJ databases">
        <authorList>
            <person name="Tran Van P."/>
        </authorList>
    </citation>
    <scope>NUCLEOTIDE SEQUENCE</scope>
</reference>
<dbReference type="InterPro" id="IPR008271">
    <property type="entry name" value="Ser/Thr_kinase_AS"/>
</dbReference>
<dbReference type="Gene3D" id="2.130.10.30">
    <property type="entry name" value="Regulator of chromosome condensation 1/beta-lactamase-inhibitor protein II"/>
    <property type="match status" value="1"/>
</dbReference>
<dbReference type="SMART" id="SM00220">
    <property type="entry name" value="S_TKc"/>
    <property type="match status" value="1"/>
</dbReference>
<sequence>MKQCIVFVLDVSISMIGTKCQTLQLEIQRFIEKLQLGNHVGIVLFNKRSWIEHPVVQITDGNVRNGLQNKIPQMAADKTDIRAGVMEGLNALKLANVPTEGAVLFLVTGSKHNCGSSDYVGDVIVNCLAIGNKADPYLELLTKGTAGRMYAMGDVGENIREIMDNNSRDVSAKLGNNSCENHYKSQFIELLDKPIGSGGFGEIIHRDLKPENILIAENVRNGRFVKLCDFGLAVEHRTASETQSHSVNVGTFGYRAPELTYSKYTVKTDIFSLGILSMELFNISLDTCTKKFRICNTIDANKYKIKLFHVFNDVINETNILFVTYDDKAYGLGCNYIGCLGLGHEIEVKTPQLIPKLCGQRIKQFINGWDFVLGVNEDNYVFSWGHNSEGQLGRHVTEFGIHLKPENIPDLNDKNITQICCGYKHSLALTTGGQVYGWGSNYDGQIGTDAIWSPKLIPQLNDIKSISSTHTGDNHFTCFLSNNNSIKYKKMVIQIRQFRH</sequence>
<feature type="repeat" description="RCC1" evidence="1">
    <location>
        <begin position="379"/>
        <end position="432"/>
    </location>
</feature>
<dbReference type="AlphaFoldDB" id="A0A7R9QB99"/>
<evidence type="ECO:0000259" key="3">
    <source>
        <dbReference type="PROSITE" id="PS50234"/>
    </source>
</evidence>
<dbReference type="PROSITE" id="PS00626">
    <property type="entry name" value="RCC1_2"/>
    <property type="match status" value="1"/>
</dbReference>
<name>A0A7R9QB99_9ACAR</name>
<dbReference type="InterPro" id="IPR000408">
    <property type="entry name" value="Reg_chr_condens"/>
</dbReference>
<accession>A0A7R9QB99</accession>
<feature type="repeat" description="RCC1" evidence="1">
    <location>
        <begin position="327"/>
        <end position="378"/>
    </location>
</feature>
<keyword evidence="5" id="KW-1185">Reference proteome</keyword>
<dbReference type="InterPro" id="IPR002035">
    <property type="entry name" value="VWF_A"/>
</dbReference>
<dbReference type="PROSITE" id="PS50234">
    <property type="entry name" value="VWFA"/>
    <property type="match status" value="1"/>
</dbReference>
<dbReference type="InterPro" id="IPR036465">
    <property type="entry name" value="vWFA_dom_sf"/>
</dbReference>
<feature type="domain" description="VWFA" evidence="3">
    <location>
        <begin position="4"/>
        <end position="166"/>
    </location>
</feature>
<dbReference type="PANTHER" id="PTHR45982">
    <property type="entry name" value="REGULATOR OF CHROMOSOME CONDENSATION"/>
    <property type="match status" value="1"/>
</dbReference>
<dbReference type="SUPFAM" id="SSF53300">
    <property type="entry name" value="vWA-like"/>
    <property type="match status" value="1"/>
</dbReference>
<dbReference type="EMBL" id="OC914960">
    <property type="protein sequence ID" value="CAD7637798.1"/>
    <property type="molecule type" value="Genomic_DNA"/>
</dbReference>
<dbReference type="GO" id="GO:0004672">
    <property type="term" value="F:protein kinase activity"/>
    <property type="evidence" value="ECO:0007669"/>
    <property type="project" value="InterPro"/>
</dbReference>
<proteinExistence type="predicted"/>
<dbReference type="Pfam" id="PF13519">
    <property type="entry name" value="VWA_2"/>
    <property type="match status" value="1"/>
</dbReference>
<gene>
    <name evidence="4" type="ORF">ONB1V03_LOCUS1028</name>
</gene>
<feature type="domain" description="Protein kinase" evidence="2">
    <location>
        <begin position="28"/>
        <end position="381"/>
    </location>
</feature>
<dbReference type="CDD" id="cd00198">
    <property type="entry name" value="vWFA"/>
    <property type="match status" value="1"/>
</dbReference>
<dbReference type="Pfam" id="PF00069">
    <property type="entry name" value="Pkinase"/>
    <property type="match status" value="1"/>
</dbReference>
<dbReference type="SUPFAM" id="SSF56112">
    <property type="entry name" value="Protein kinase-like (PK-like)"/>
    <property type="match status" value="1"/>
</dbReference>
<dbReference type="PROSITE" id="PS50011">
    <property type="entry name" value="PROTEIN_KINASE_DOM"/>
    <property type="match status" value="1"/>
</dbReference>
<evidence type="ECO:0000313" key="4">
    <source>
        <dbReference type="EMBL" id="CAD7637798.1"/>
    </source>
</evidence>
<evidence type="ECO:0000259" key="2">
    <source>
        <dbReference type="PROSITE" id="PS50011"/>
    </source>
</evidence>
<dbReference type="PANTHER" id="PTHR45982:SF1">
    <property type="entry name" value="REGULATOR OF CHROMOSOME CONDENSATION"/>
    <property type="match status" value="1"/>
</dbReference>
<feature type="repeat" description="RCC1" evidence="1">
    <location>
        <begin position="433"/>
        <end position="482"/>
    </location>
</feature>
<dbReference type="GO" id="GO:0032991">
    <property type="term" value="C:protein-containing complex"/>
    <property type="evidence" value="ECO:0007669"/>
    <property type="project" value="UniProtKB-ARBA"/>
</dbReference>
<evidence type="ECO:0000313" key="5">
    <source>
        <dbReference type="Proteomes" id="UP000728032"/>
    </source>
</evidence>
<dbReference type="InterPro" id="IPR009091">
    <property type="entry name" value="RCC1/BLIP-II"/>
</dbReference>
<evidence type="ECO:0000256" key="1">
    <source>
        <dbReference type="PROSITE-ProRule" id="PRU00235"/>
    </source>
</evidence>
<dbReference type="PROSITE" id="PS50012">
    <property type="entry name" value="RCC1_3"/>
    <property type="match status" value="3"/>
</dbReference>
<dbReference type="Gene3D" id="1.10.510.10">
    <property type="entry name" value="Transferase(Phosphotransferase) domain 1"/>
    <property type="match status" value="1"/>
</dbReference>
<organism evidence="4">
    <name type="scientific">Oppiella nova</name>
    <dbReference type="NCBI Taxonomy" id="334625"/>
    <lineage>
        <taxon>Eukaryota</taxon>
        <taxon>Metazoa</taxon>
        <taxon>Ecdysozoa</taxon>
        <taxon>Arthropoda</taxon>
        <taxon>Chelicerata</taxon>
        <taxon>Arachnida</taxon>
        <taxon>Acari</taxon>
        <taxon>Acariformes</taxon>
        <taxon>Sarcoptiformes</taxon>
        <taxon>Oribatida</taxon>
        <taxon>Brachypylina</taxon>
        <taxon>Oppioidea</taxon>
        <taxon>Oppiidae</taxon>
        <taxon>Oppiella</taxon>
    </lineage>
</organism>
<dbReference type="InterPro" id="IPR011009">
    <property type="entry name" value="Kinase-like_dom_sf"/>
</dbReference>
<dbReference type="Pfam" id="PF00415">
    <property type="entry name" value="RCC1"/>
    <property type="match status" value="3"/>
</dbReference>
<dbReference type="InterPro" id="IPR000719">
    <property type="entry name" value="Prot_kinase_dom"/>
</dbReference>
<protein>
    <recommendedName>
        <fullName evidence="6">Protein kinase domain-containing protein</fullName>
    </recommendedName>
</protein>
<dbReference type="EMBL" id="CAJPVJ010000135">
    <property type="protein sequence ID" value="CAG2161401.1"/>
    <property type="molecule type" value="Genomic_DNA"/>
</dbReference>
<dbReference type="GO" id="GO:0005524">
    <property type="term" value="F:ATP binding"/>
    <property type="evidence" value="ECO:0007669"/>
    <property type="project" value="InterPro"/>
</dbReference>
<dbReference type="Proteomes" id="UP000728032">
    <property type="component" value="Unassembled WGS sequence"/>
</dbReference>